<accession>A0A4Y8DEZ8</accession>
<evidence type="ECO:0000313" key="1">
    <source>
        <dbReference type="EMBL" id="TEY80901.1"/>
    </source>
</evidence>
<proteinExistence type="predicted"/>
<name>A0A4Y8DEZ8_9HELO</name>
<evidence type="ECO:0000313" key="2">
    <source>
        <dbReference type="Proteomes" id="UP000297299"/>
    </source>
</evidence>
<dbReference type="AlphaFoldDB" id="A0A4Y8DEZ8"/>
<dbReference type="Proteomes" id="UP000297299">
    <property type="component" value="Unassembled WGS sequence"/>
</dbReference>
<protein>
    <submittedName>
        <fullName evidence="1">Uncharacterized protein</fullName>
    </submittedName>
</protein>
<comment type="caution">
    <text evidence="1">The sequence shown here is derived from an EMBL/GenBank/DDBJ whole genome shotgun (WGS) entry which is preliminary data.</text>
</comment>
<reference evidence="1 2" key="1">
    <citation type="submission" date="2017-11" db="EMBL/GenBank/DDBJ databases">
        <title>Comparative genomics of Botrytis spp.</title>
        <authorList>
            <person name="Valero-Jimenez C.A."/>
            <person name="Tapia P."/>
            <person name="Veloso J."/>
            <person name="Silva-Moreno E."/>
            <person name="Staats M."/>
            <person name="Valdes J.H."/>
            <person name="Van Kan J.A.L."/>
        </authorList>
    </citation>
    <scope>NUCLEOTIDE SEQUENCE [LARGE SCALE GENOMIC DNA]</scope>
    <source>
        <strain evidence="1 2">MUCL2830</strain>
    </source>
</reference>
<dbReference type="EMBL" id="PHWZ01000036">
    <property type="protein sequence ID" value="TEY80901.1"/>
    <property type="molecule type" value="Genomic_DNA"/>
</dbReference>
<organism evidence="1 2">
    <name type="scientific">Botryotinia calthae</name>
    <dbReference type="NCBI Taxonomy" id="38488"/>
    <lineage>
        <taxon>Eukaryota</taxon>
        <taxon>Fungi</taxon>
        <taxon>Dikarya</taxon>
        <taxon>Ascomycota</taxon>
        <taxon>Pezizomycotina</taxon>
        <taxon>Leotiomycetes</taxon>
        <taxon>Helotiales</taxon>
        <taxon>Sclerotiniaceae</taxon>
        <taxon>Botryotinia</taxon>
    </lineage>
</organism>
<gene>
    <name evidence="1" type="ORF">BOTCAL_0036g00290</name>
</gene>
<sequence length="126" mass="14324">MLAQQVTTVYGKIAVDFGIRTEPAMLLLHVYRVGDGHNYEEHCAIQGTTTNRNYKLGTSILQYSFTMERTPIKQTIKKINRVYITIAITQGENFIPLLDTMANKAFKDAVLHLYYHDTITLKVPSS</sequence>
<keyword evidence="2" id="KW-1185">Reference proteome</keyword>